<dbReference type="InterPro" id="IPR013087">
    <property type="entry name" value="Znf_C2H2_type"/>
</dbReference>
<feature type="domain" description="C2H2-type" evidence="12">
    <location>
        <begin position="517"/>
        <end position="545"/>
    </location>
</feature>
<dbReference type="GO" id="GO:0005634">
    <property type="term" value="C:nucleus"/>
    <property type="evidence" value="ECO:0007669"/>
    <property type="project" value="UniProtKB-SubCell"/>
</dbReference>
<dbReference type="Gene3D" id="3.30.160.60">
    <property type="entry name" value="Classic Zinc Finger"/>
    <property type="match status" value="3"/>
</dbReference>
<keyword evidence="8" id="KW-0804">Transcription</keyword>
<dbReference type="Gene3D" id="3.30.710.10">
    <property type="entry name" value="Potassium Channel Kv1.1, Chain A"/>
    <property type="match status" value="2"/>
</dbReference>
<dbReference type="GO" id="GO:0000978">
    <property type="term" value="F:RNA polymerase II cis-regulatory region sequence-specific DNA binding"/>
    <property type="evidence" value="ECO:0007669"/>
    <property type="project" value="TreeGrafter"/>
</dbReference>
<evidence type="ECO:0000256" key="7">
    <source>
        <dbReference type="ARBA" id="ARBA00023125"/>
    </source>
</evidence>
<evidence type="ECO:0000313" key="14">
    <source>
        <dbReference type="Proteomes" id="UP000274131"/>
    </source>
</evidence>
<keyword evidence="14" id="KW-1185">Reference proteome</keyword>
<evidence type="ECO:0000256" key="4">
    <source>
        <dbReference type="ARBA" id="ARBA00022771"/>
    </source>
</evidence>
<evidence type="ECO:0000313" key="15">
    <source>
        <dbReference type="WBParaSite" id="EVEC_0000885601-mRNA-1"/>
    </source>
</evidence>
<dbReference type="EMBL" id="UXUI01009363">
    <property type="protein sequence ID" value="VDD93557.1"/>
    <property type="molecule type" value="Genomic_DNA"/>
</dbReference>
<dbReference type="InterPro" id="IPR036236">
    <property type="entry name" value="Znf_C2H2_sf"/>
</dbReference>
<keyword evidence="6" id="KW-0805">Transcription regulation</keyword>
<evidence type="ECO:0000259" key="12">
    <source>
        <dbReference type="PROSITE" id="PS50157"/>
    </source>
</evidence>
<dbReference type="PROSITE" id="PS50157">
    <property type="entry name" value="ZINC_FINGER_C2H2_2"/>
    <property type="match status" value="3"/>
</dbReference>
<sequence length="582" mass="66240">MTEEYPSRESYHSKGYSISLLRHHADALFAYMQQLKAVRFVEFWWLSDDRLTNHFLDVVVKCDGTFITSAHRLMLAAYSSHFEAALAAVQPSKSITLDIDPKITGGYRVHCEDIFCNFSSTYCQLSEEPRLVAVQKSVQAEELREIVSFMYTGRIRGNMRVESAQALGCSSLVSLLENQRFSVQPNVVFEDRLHSQRLLQALFRYKSENRFLDCIVNCQALLVLDGIPVLKCHRILLAAYSLNFESILMTTEKCASVTIDVDTQVTGVSSADLRSLVDFMYTGFVRTPVRRYRLLRQAATTLGVGRLVETIDDELTFNAEQCPSSSYNSQGNNLPQENYEVEEPAHRTFTAVDDYSDIYEEYVSGPRRGRKGGTYGRKQESITIRGLVGPDSSNLTYLEPANVGNDSVPAVAISFTPATKRRKIMDSFGYGLPEIIRPHDVTVPLLVGDQRVMVMMEKPFKCPYCDHRTKEKSAVEKHIRCIHTLEAPYKCHICTQAFKVQSNLVRHIRAHTGEKPYACKKCGTAYADKKNMDAHVFREHLKMKPLECPEPNCAAKFWRHDRFAHHCRKIHGFDPIVREKTP</sequence>
<feature type="domain" description="BTB" evidence="11">
    <location>
        <begin position="56"/>
        <end position="159"/>
    </location>
</feature>
<keyword evidence="9" id="KW-0539">Nucleus</keyword>
<evidence type="ECO:0000256" key="6">
    <source>
        <dbReference type="ARBA" id="ARBA00023015"/>
    </source>
</evidence>
<dbReference type="PROSITE" id="PS00028">
    <property type="entry name" value="ZINC_FINGER_C2H2_1"/>
    <property type="match status" value="3"/>
</dbReference>
<dbReference type="PANTHER" id="PTHR23235">
    <property type="entry name" value="KRUEPPEL-LIKE TRANSCRIPTION FACTOR"/>
    <property type="match status" value="1"/>
</dbReference>
<accession>A0A0N4VDX7</accession>
<dbReference type="Pfam" id="PF00096">
    <property type="entry name" value="zf-C2H2"/>
    <property type="match status" value="1"/>
</dbReference>
<evidence type="ECO:0000256" key="1">
    <source>
        <dbReference type="ARBA" id="ARBA00004123"/>
    </source>
</evidence>
<dbReference type="STRING" id="51028.A0A0N4VDX7"/>
<dbReference type="SMART" id="SM00355">
    <property type="entry name" value="ZnF_C2H2"/>
    <property type="match status" value="4"/>
</dbReference>
<evidence type="ECO:0000256" key="5">
    <source>
        <dbReference type="ARBA" id="ARBA00022833"/>
    </source>
</evidence>
<dbReference type="GO" id="GO:0000981">
    <property type="term" value="F:DNA-binding transcription factor activity, RNA polymerase II-specific"/>
    <property type="evidence" value="ECO:0007669"/>
    <property type="project" value="TreeGrafter"/>
</dbReference>
<evidence type="ECO:0000256" key="10">
    <source>
        <dbReference type="PROSITE-ProRule" id="PRU00042"/>
    </source>
</evidence>
<name>A0A0N4VDX7_ENTVE</name>
<keyword evidence="5" id="KW-0862">Zinc</keyword>
<dbReference type="PANTHER" id="PTHR23235:SF60">
    <property type="entry name" value="STRIPE, ISOFORM D"/>
    <property type="match status" value="1"/>
</dbReference>
<evidence type="ECO:0000256" key="2">
    <source>
        <dbReference type="ARBA" id="ARBA00022723"/>
    </source>
</evidence>
<dbReference type="SUPFAM" id="SSF54695">
    <property type="entry name" value="POZ domain"/>
    <property type="match status" value="2"/>
</dbReference>
<keyword evidence="7" id="KW-0238">DNA-binding</keyword>
<proteinExistence type="predicted"/>
<dbReference type="FunFam" id="3.30.160.60:FF:000325">
    <property type="entry name" value="ZFP90 zinc finger protein"/>
    <property type="match status" value="1"/>
</dbReference>
<dbReference type="AlphaFoldDB" id="A0A0N4VDX7"/>
<dbReference type="Proteomes" id="UP000274131">
    <property type="component" value="Unassembled WGS sequence"/>
</dbReference>
<organism evidence="15">
    <name type="scientific">Enterobius vermicularis</name>
    <name type="common">Human pinworm</name>
    <dbReference type="NCBI Taxonomy" id="51028"/>
    <lineage>
        <taxon>Eukaryota</taxon>
        <taxon>Metazoa</taxon>
        <taxon>Ecdysozoa</taxon>
        <taxon>Nematoda</taxon>
        <taxon>Chromadorea</taxon>
        <taxon>Rhabditida</taxon>
        <taxon>Spirurina</taxon>
        <taxon>Oxyuridomorpha</taxon>
        <taxon>Oxyuroidea</taxon>
        <taxon>Oxyuridae</taxon>
        <taxon>Enterobius</taxon>
    </lineage>
</organism>
<dbReference type="Pfam" id="PF00651">
    <property type="entry name" value="BTB"/>
    <property type="match status" value="1"/>
</dbReference>
<gene>
    <name evidence="13" type="ORF">EVEC_LOCUS8308</name>
</gene>
<dbReference type="OrthoDB" id="275996at2759"/>
<reference evidence="15" key="1">
    <citation type="submission" date="2017-02" db="UniProtKB">
        <authorList>
            <consortium name="WormBaseParasite"/>
        </authorList>
    </citation>
    <scope>IDENTIFICATION</scope>
</reference>
<dbReference type="GO" id="GO:0008270">
    <property type="term" value="F:zinc ion binding"/>
    <property type="evidence" value="ECO:0007669"/>
    <property type="project" value="UniProtKB-KW"/>
</dbReference>
<feature type="domain" description="C2H2-type" evidence="12">
    <location>
        <begin position="489"/>
        <end position="516"/>
    </location>
</feature>
<dbReference type="CDD" id="cd18186">
    <property type="entry name" value="BTB_POZ_ZBTB_KLHL-like"/>
    <property type="match status" value="1"/>
</dbReference>
<protein>
    <submittedName>
        <fullName evidence="15">BTB domain-containing protein</fullName>
    </submittedName>
</protein>
<dbReference type="InterPro" id="IPR000210">
    <property type="entry name" value="BTB/POZ_dom"/>
</dbReference>
<reference evidence="13 14" key="2">
    <citation type="submission" date="2018-10" db="EMBL/GenBank/DDBJ databases">
        <authorList>
            <consortium name="Pathogen Informatics"/>
        </authorList>
    </citation>
    <scope>NUCLEOTIDE SEQUENCE [LARGE SCALE GENOMIC DNA]</scope>
</reference>
<evidence type="ECO:0000256" key="3">
    <source>
        <dbReference type="ARBA" id="ARBA00022737"/>
    </source>
</evidence>
<feature type="domain" description="BTB" evidence="11">
    <location>
        <begin position="218"/>
        <end position="289"/>
    </location>
</feature>
<dbReference type="SMART" id="SM00225">
    <property type="entry name" value="BTB"/>
    <property type="match status" value="2"/>
</dbReference>
<dbReference type="SUPFAM" id="SSF57667">
    <property type="entry name" value="beta-beta-alpha zinc fingers"/>
    <property type="match status" value="2"/>
</dbReference>
<keyword evidence="3" id="KW-0677">Repeat</keyword>
<dbReference type="PROSITE" id="PS50097">
    <property type="entry name" value="BTB"/>
    <property type="match status" value="2"/>
</dbReference>
<evidence type="ECO:0000313" key="13">
    <source>
        <dbReference type="EMBL" id="VDD93557.1"/>
    </source>
</evidence>
<evidence type="ECO:0000259" key="11">
    <source>
        <dbReference type="PROSITE" id="PS50097"/>
    </source>
</evidence>
<comment type="subcellular location">
    <subcellularLocation>
        <location evidence="1">Nucleus</location>
    </subcellularLocation>
</comment>
<evidence type="ECO:0000256" key="8">
    <source>
        <dbReference type="ARBA" id="ARBA00023163"/>
    </source>
</evidence>
<keyword evidence="4 10" id="KW-0863">Zinc-finger</keyword>
<keyword evidence="2" id="KW-0479">Metal-binding</keyword>
<evidence type="ECO:0000256" key="9">
    <source>
        <dbReference type="ARBA" id="ARBA00023242"/>
    </source>
</evidence>
<dbReference type="InterPro" id="IPR011333">
    <property type="entry name" value="SKP1/BTB/POZ_sf"/>
</dbReference>
<dbReference type="WBParaSite" id="EVEC_0000885601-mRNA-1">
    <property type="protein sequence ID" value="EVEC_0000885601-mRNA-1"/>
    <property type="gene ID" value="EVEC_0000885601"/>
</dbReference>
<feature type="domain" description="C2H2-type" evidence="12">
    <location>
        <begin position="460"/>
        <end position="488"/>
    </location>
</feature>